<comment type="caution">
    <text evidence="4">The sequence shown here is derived from an EMBL/GenBank/DDBJ whole genome shotgun (WGS) entry which is preliminary data.</text>
</comment>
<keyword evidence="5" id="KW-1185">Reference proteome</keyword>
<evidence type="ECO:0000313" key="4">
    <source>
        <dbReference type="EMBL" id="MBC5621222.1"/>
    </source>
</evidence>
<sequence length="774" mass="87797">MRLYNLLIGSFCFLLSGTVLGQQKANYKLADKYLVSKMGGVVFSREVKPNYLPDSEQFWYSYKTSRGNNYYIVNPKSKKQQLLFDSEDMAARVSEITNKTFNTRDLNITPNFAEDGKSFSFMVQGVTIKYDRATGQCSELPRPEVKATDRKVYNRLALMYSYAPDSSYAVFSRGHNIWLRKGDEPDSLARRITDDGMENFSYSDNEVGEGVDIFTTKARWLKGTRRLFVIREDNRGIGTLLVVSSAGGGRPRLVTPVSGSGKYTMPGDKKVTQYELSLIDAETGKVTKVALEKWKDQKVKLLYVSKDSRYLYMQRTRRTCDELDICKVNTQTGEVTVVLNEVCKPYFSDRCQSITFLNGDREFIWWSERTGWGHYYLYSADGQYRGAITSGNWMAEKIVRLDTNRRELYVTGHGREKDMNPYYACLYKAALDGNGRVELLTPEDANHNVVMSPSGNYFVDNYSRVDLAPRSVLRDKNGKLICDLAEADLSALYAMGWKMPERFTVKAADGVTDLYGVMWKPFDFDSTRQYPIISYVYPGPQQEAMDLNFTATGNHNAALAQVGFIVVNMGHRGGSPLRDKYYRTYGYGNLRDYALADDKHGLEQLAARYSFIDINRVGIFGHSGGGFMSAAAICTYPEFYKAAVASSGNHDNNMYNQAWGETFHGVTQTVKGKDTVFTCKVPTNMELVKNLKGHLLVVTGDEDDNVHPGHTLRLVDALLKAGKNFDMYVLPGQKHLYRGAADLFWRRKIWFHFAKHLLGDYSSENFTEMDGYNQ</sequence>
<keyword evidence="1" id="KW-0732">Signal</keyword>
<dbReference type="PANTHER" id="PTHR11731">
    <property type="entry name" value="PROTEASE FAMILY S9B,C DIPEPTIDYL-PEPTIDASE IV-RELATED"/>
    <property type="match status" value="1"/>
</dbReference>
<dbReference type="Gene3D" id="2.140.10.30">
    <property type="entry name" value="Dipeptidylpeptidase IV, N-terminal domain"/>
    <property type="match status" value="1"/>
</dbReference>
<dbReference type="Pfam" id="PF00930">
    <property type="entry name" value="DPPIV_N"/>
    <property type="match status" value="1"/>
</dbReference>
<accession>A0ABR7D0D7</accession>
<feature type="domain" description="Peptidase S9 prolyl oligopeptidase catalytic" evidence="2">
    <location>
        <begin position="557"/>
        <end position="756"/>
    </location>
</feature>
<evidence type="ECO:0000313" key="5">
    <source>
        <dbReference type="Proteomes" id="UP000646484"/>
    </source>
</evidence>
<dbReference type="Pfam" id="PF00326">
    <property type="entry name" value="Peptidase_S9"/>
    <property type="match status" value="1"/>
</dbReference>
<dbReference type="InterPro" id="IPR002469">
    <property type="entry name" value="Peptidase_S9B_N"/>
</dbReference>
<protein>
    <submittedName>
        <fullName evidence="4">S9 family peptidase</fullName>
    </submittedName>
</protein>
<dbReference type="PANTHER" id="PTHR11731:SF193">
    <property type="entry name" value="DIPEPTIDYL PEPTIDASE 9"/>
    <property type="match status" value="1"/>
</dbReference>
<dbReference type="SUPFAM" id="SSF53474">
    <property type="entry name" value="alpha/beta-Hydrolases"/>
    <property type="match status" value="1"/>
</dbReference>
<feature type="chain" id="PRO_5045832641" evidence="1">
    <location>
        <begin position="22"/>
        <end position="774"/>
    </location>
</feature>
<reference evidence="4 5" key="1">
    <citation type="submission" date="2020-08" db="EMBL/GenBank/DDBJ databases">
        <title>Genome public.</title>
        <authorList>
            <person name="Liu C."/>
            <person name="Sun Q."/>
        </authorList>
    </citation>
    <scope>NUCLEOTIDE SEQUENCE [LARGE SCALE GENOMIC DNA]</scope>
    <source>
        <strain evidence="4 5">NSJ-56</strain>
    </source>
</reference>
<dbReference type="EMBL" id="JACOOH010000003">
    <property type="protein sequence ID" value="MBC5621222.1"/>
    <property type="molecule type" value="Genomic_DNA"/>
</dbReference>
<feature type="domain" description="Dipeptidylpeptidase IV N-terminal" evidence="3">
    <location>
        <begin position="124"/>
        <end position="468"/>
    </location>
</feature>
<gene>
    <name evidence="4" type="ORF">H8S64_08935</name>
</gene>
<feature type="signal peptide" evidence="1">
    <location>
        <begin position="1"/>
        <end position="21"/>
    </location>
</feature>
<dbReference type="RefSeq" id="WP_186975783.1">
    <property type="nucleotide sequence ID" value="NZ_JACOOH010000003.1"/>
</dbReference>
<dbReference type="InterPro" id="IPR001375">
    <property type="entry name" value="Peptidase_S9_cat"/>
</dbReference>
<evidence type="ECO:0000259" key="2">
    <source>
        <dbReference type="Pfam" id="PF00326"/>
    </source>
</evidence>
<dbReference type="InterPro" id="IPR029058">
    <property type="entry name" value="AB_hydrolase_fold"/>
</dbReference>
<evidence type="ECO:0000259" key="3">
    <source>
        <dbReference type="Pfam" id="PF00930"/>
    </source>
</evidence>
<evidence type="ECO:0000256" key="1">
    <source>
        <dbReference type="SAM" id="SignalP"/>
    </source>
</evidence>
<dbReference type="SUPFAM" id="SSF82171">
    <property type="entry name" value="DPP6 N-terminal domain-like"/>
    <property type="match status" value="1"/>
</dbReference>
<name>A0ABR7D0D7_9BACT</name>
<dbReference type="Proteomes" id="UP000646484">
    <property type="component" value="Unassembled WGS sequence"/>
</dbReference>
<proteinExistence type="predicted"/>
<dbReference type="Gene3D" id="3.40.50.1820">
    <property type="entry name" value="alpha/beta hydrolase"/>
    <property type="match status" value="1"/>
</dbReference>
<organism evidence="4 5">
    <name type="scientific">Butyricimonas hominis</name>
    <dbReference type="NCBI Taxonomy" id="2763032"/>
    <lineage>
        <taxon>Bacteria</taxon>
        <taxon>Pseudomonadati</taxon>
        <taxon>Bacteroidota</taxon>
        <taxon>Bacteroidia</taxon>
        <taxon>Bacteroidales</taxon>
        <taxon>Odoribacteraceae</taxon>
        <taxon>Butyricimonas</taxon>
    </lineage>
</organism>
<dbReference type="InterPro" id="IPR050278">
    <property type="entry name" value="Serine_Prot_S9B/DPPIV"/>
</dbReference>